<protein>
    <recommendedName>
        <fullName evidence="4">Pentatricopeptide repeat-containing protein, chloroplastic</fullName>
    </recommendedName>
</protein>
<gene>
    <name evidence="2" type="ORF">PGLA2088_LOCUS13158</name>
</gene>
<dbReference type="Proteomes" id="UP000626109">
    <property type="component" value="Unassembled WGS sequence"/>
</dbReference>
<reference evidence="2" key="1">
    <citation type="submission" date="2021-02" db="EMBL/GenBank/DDBJ databases">
        <authorList>
            <person name="Dougan E. K."/>
            <person name="Rhodes N."/>
            <person name="Thang M."/>
            <person name="Chan C."/>
        </authorList>
    </citation>
    <scope>NUCLEOTIDE SEQUENCE</scope>
</reference>
<evidence type="ECO:0000313" key="3">
    <source>
        <dbReference type="Proteomes" id="UP000626109"/>
    </source>
</evidence>
<evidence type="ECO:0008006" key="4">
    <source>
        <dbReference type="Google" id="ProtNLM"/>
    </source>
</evidence>
<dbReference type="Gene3D" id="1.25.40.10">
    <property type="entry name" value="Tetratricopeptide repeat domain"/>
    <property type="match status" value="3"/>
</dbReference>
<evidence type="ECO:0000256" key="1">
    <source>
        <dbReference type="ARBA" id="ARBA00022737"/>
    </source>
</evidence>
<comment type="caution">
    <text evidence="2">The sequence shown here is derived from an EMBL/GenBank/DDBJ whole genome shotgun (WGS) entry which is preliminary data.</text>
</comment>
<evidence type="ECO:0000313" key="2">
    <source>
        <dbReference type="EMBL" id="CAE8657973.1"/>
    </source>
</evidence>
<dbReference type="PANTHER" id="PTHR47447">
    <property type="entry name" value="OS03G0856100 PROTEIN"/>
    <property type="match status" value="1"/>
</dbReference>
<dbReference type="EMBL" id="CAJNNW010015657">
    <property type="protein sequence ID" value="CAE8657973.1"/>
    <property type="molecule type" value="Genomic_DNA"/>
</dbReference>
<keyword evidence="1" id="KW-0677">Repeat</keyword>
<dbReference type="PANTHER" id="PTHR47447:SF17">
    <property type="entry name" value="OS12G0638900 PROTEIN"/>
    <property type="match status" value="1"/>
</dbReference>
<proteinExistence type="predicted"/>
<dbReference type="InterPro" id="IPR011990">
    <property type="entry name" value="TPR-like_helical_dom_sf"/>
</dbReference>
<feature type="non-terminal residue" evidence="2">
    <location>
        <position position="555"/>
    </location>
</feature>
<organism evidence="2 3">
    <name type="scientific">Polarella glacialis</name>
    <name type="common">Dinoflagellate</name>
    <dbReference type="NCBI Taxonomy" id="89957"/>
    <lineage>
        <taxon>Eukaryota</taxon>
        <taxon>Sar</taxon>
        <taxon>Alveolata</taxon>
        <taxon>Dinophyceae</taxon>
        <taxon>Suessiales</taxon>
        <taxon>Suessiaceae</taxon>
        <taxon>Polarella</taxon>
    </lineage>
</organism>
<feature type="non-terminal residue" evidence="2">
    <location>
        <position position="1"/>
    </location>
</feature>
<name>A0A813IZ96_POLGL</name>
<accession>A0A813IZ96</accession>
<sequence length="555" mass="57934">SKPSVGPALTAQIKAVGAQSRWAEAVSLLFETDWPPPSELSFVAAIGACARAKRWEAALALLEAARSSSSRKLGVAIHTAVLRSLSDKPELSRALIAEMKAAQVLPDLLAYSAAVTGLDWSAAFALLAEAQQQGVRLDTMALNSGLSATGTPWLQAMQTLRRMHLSRLQPDSYSRNSCLSACEKANGGGRWEQGLALLSAGRAEGTALDVIAFSAAVATCEKARGTGRWDLALDLLVRCRSLSLQPNLYTFGAAVSSCEKGVRWEWGLELLGLAQSEGLAPNAVVIDAAISACEKSRNWESAMFLLRCLQSRVGAARAAETTAVAFGAAIRALGGGNAGSDNIAWPGALELLQSLRMLGLRPQASTLNAVLSAAGAGSPGLPRGGWQLALQMLRHDFATGRGASKDEMSAPEPDAVTFTAALAACAAEAGSAGAGAEDGAFGAVGRLLSQIRARKLTVKELGSTGNYACAMQACGRAGGLRWQIALDSLRSLASEEEKNIGRARRSQALTEDLELDMLGDVRADRSLLWSSQAWACEACGAPAPPRLPAALVPFG</sequence>
<dbReference type="AlphaFoldDB" id="A0A813IZ96"/>